<evidence type="ECO:0000256" key="1">
    <source>
        <dbReference type="SAM" id="MobiDB-lite"/>
    </source>
</evidence>
<dbReference type="PANTHER" id="PTHR12271">
    <property type="entry name" value="POLY A POLYMERASE CID PAP -RELATED"/>
    <property type="match status" value="1"/>
</dbReference>
<dbReference type="PANTHER" id="PTHR12271:SF40">
    <property type="entry name" value="POLY(A) RNA POLYMERASE GLD2"/>
    <property type="match status" value="1"/>
</dbReference>
<sequence>MRQLSWPRLKLSNHKIASTIFICEPCQKTNAGSHVWSRGLATSRKPRPSREQGQPMFVGDTSSERKRSLVHEFDRLPEWPKLPPGIIERRVNTVSRVQDAVQDAFGREYKVKPFGSTCYGADTVDSDIDLVIMDPRRPKGSAPESQKPTRIYNVRQLGKVLSKAGFKVHSVIPSAAVPIVKFLDRHTNLACDVNVNERLGYRNTQLIKRYCMILPLLPYVILATKHWAAGHRWSSNINSYTLAIMSIGVFQTRGILPNLQKAPLDGLPEDTLSVYYANVKGKRGAKKGSRGSKGSPEAQRCDTRFNVKEPNWLPRFFVSSLDDALYIWYRYWGYEHPYHECLIDIRRGGLVRRRKKWSSLPESPEPRLVSLEGEDAVLAMLNEAEQEDAEAAEFPSPEEFDAPLATTEQDEPTGWVRQPLVVRDPFLRSKNCGAQMKDFAVALFQNDCRKAADALEVKLKTHPSFAVLKGLPAITVVSPP</sequence>
<dbReference type="GeneID" id="18910323"/>
<name>K5WSE3_PHACS</name>
<dbReference type="Gene3D" id="1.10.1410.10">
    <property type="match status" value="1"/>
</dbReference>
<accession>K5WSE3</accession>
<reference evidence="3 4" key="1">
    <citation type="journal article" date="2012" name="BMC Genomics">
        <title>Comparative genomics of the white-rot fungi, Phanerochaete carnosa and P. chrysosporium, to elucidate the genetic basis of the distinct wood types they colonize.</title>
        <authorList>
            <person name="Suzuki H."/>
            <person name="MacDonald J."/>
            <person name="Syed K."/>
            <person name="Salamov A."/>
            <person name="Hori C."/>
            <person name="Aerts A."/>
            <person name="Henrissat B."/>
            <person name="Wiebenga A."/>
            <person name="vanKuyk P.A."/>
            <person name="Barry K."/>
            <person name="Lindquist E."/>
            <person name="LaButti K."/>
            <person name="Lapidus A."/>
            <person name="Lucas S."/>
            <person name="Coutinho P."/>
            <person name="Gong Y."/>
            <person name="Samejima M."/>
            <person name="Mahadevan R."/>
            <person name="Abou-Zaid M."/>
            <person name="de Vries R.P."/>
            <person name="Igarashi K."/>
            <person name="Yadav J.S."/>
            <person name="Grigoriev I.V."/>
            <person name="Master E.R."/>
        </authorList>
    </citation>
    <scope>NUCLEOTIDE SEQUENCE [LARGE SCALE GENOMIC DNA]</scope>
    <source>
        <strain evidence="3 4">HHB-10118-sp</strain>
    </source>
</reference>
<dbReference type="InParanoid" id="K5WSE3"/>
<evidence type="ECO:0000313" key="4">
    <source>
        <dbReference type="Proteomes" id="UP000008370"/>
    </source>
</evidence>
<dbReference type="RefSeq" id="XP_007397984.1">
    <property type="nucleotide sequence ID" value="XM_007397922.1"/>
</dbReference>
<dbReference type="SUPFAM" id="SSF81301">
    <property type="entry name" value="Nucleotidyltransferase"/>
    <property type="match status" value="1"/>
</dbReference>
<dbReference type="OrthoDB" id="2274644at2759"/>
<feature type="domain" description="Poly(A) RNA polymerase mitochondrial-like central palm" evidence="2">
    <location>
        <begin position="87"/>
        <end position="211"/>
    </location>
</feature>
<dbReference type="Pfam" id="PF22600">
    <property type="entry name" value="MTPAP-like_central"/>
    <property type="match status" value="1"/>
</dbReference>
<dbReference type="HOGENOM" id="CLU_568706_0_0_1"/>
<keyword evidence="4" id="KW-1185">Reference proteome</keyword>
<dbReference type="Gene3D" id="3.30.460.10">
    <property type="entry name" value="Beta Polymerase, domain 2"/>
    <property type="match status" value="1"/>
</dbReference>
<dbReference type="EMBL" id="JH930474">
    <property type="protein sequence ID" value="EKM53292.1"/>
    <property type="molecule type" value="Genomic_DNA"/>
</dbReference>
<dbReference type="CDD" id="cd05402">
    <property type="entry name" value="NT_PAP_TUTase"/>
    <property type="match status" value="1"/>
</dbReference>
<proteinExistence type="predicted"/>
<dbReference type="SUPFAM" id="SSF81631">
    <property type="entry name" value="PAP/OAS1 substrate-binding domain"/>
    <property type="match status" value="1"/>
</dbReference>
<organism evidence="3 4">
    <name type="scientific">Phanerochaete carnosa (strain HHB-10118-sp)</name>
    <name type="common">White-rot fungus</name>
    <name type="synonym">Peniophora carnosa</name>
    <dbReference type="NCBI Taxonomy" id="650164"/>
    <lineage>
        <taxon>Eukaryota</taxon>
        <taxon>Fungi</taxon>
        <taxon>Dikarya</taxon>
        <taxon>Basidiomycota</taxon>
        <taxon>Agaricomycotina</taxon>
        <taxon>Agaricomycetes</taxon>
        <taxon>Polyporales</taxon>
        <taxon>Phanerochaetaceae</taxon>
        <taxon>Phanerochaete</taxon>
    </lineage>
</organism>
<dbReference type="STRING" id="650164.K5WSE3"/>
<dbReference type="GO" id="GO:0031123">
    <property type="term" value="P:RNA 3'-end processing"/>
    <property type="evidence" value="ECO:0007669"/>
    <property type="project" value="TreeGrafter"/>
</dbReference>
<gene>
    <name evidence="3" type="ORF">PHACADRAFT_185987</name>
</gene>
<dbReference type="InterPro" id="IPR054708">
    <property type="entry name" value="MTPAP-like_central"/>
</dbReference>
<feature type="region of interest" description="Disordered" evidence="1">
    <location>
        <begin position="36"/>
        <end position="64"/>
    </location>
</feature>
<protein>
    <recommendedName>
        <fullName evidence="2">Poly(A) RNA polymerase mitochondrial-like central palm domain-containing protein</fullName>
    </recommendedName>
</protein>
<dbReference type="GO" id="GO:0016779">
    <property type="term" value="F:nucleotidyltransferase activity"/>
    <property type="evidence" value="ECO:0007669"/>
    <property type="project" value="UniProtKB-ARBA"/>
</dbReference>
<evidence type="ECO:0000313" key="3">
    <source>
        <dbReference type="EMBL" id="EKM53292.1"/>
    </source>
</evidence>
<dbReference type="GO" id="GO:0010605">
    <property type="term" value="P:negative regulation of macromolecule metabolic process"/>
    <property type="evidence" value="ECO:0007669"/>
    <property type="project" value="UniProtKB-ARBA"/>
</dbReference>
<dbReference type="AlphaFoldDB" id="K5WSE3"/>
<dbReference type="Proteomes" id="UP000008370">
    <property type="component" value="Unassembled WGS sequence"/>
</dbReference>
<dbReference type="KEGG" id="pco:PHACADRAFT_185987"/>
<dbReference type="InterPro" id="IPR043519">
    <property type="entry name" value="NT_sf"/>
</dbReference>
<evidence type="ECO:0000259" key="2">
    <source>
        <dbReference type="Pfam" id="PF22600"/>
    </source>
</evidence>